<dbReference type="Proteomes" id="UP000826656">
    <property type="component" value="Unassembled WGS sequence"/>
</dbReference>
<comment type="caution">
    <text evidence="1">The sequence shown here is derived from an EMBL/GenBank/DDBJ whole genome shotgun (WGS) entry which is preliminary data.</text>
</comment>
<dbReference type="InterPro" id="IPR036691">
    <property type="entry name" value="Endo/exonu/phosph_ase_sf"/>
</dbReference>
<accession>A0ABQ7TUN7</accession>
<sequence length="79" mass="9184">MDKFRRKLVIYAKCTELRTNLWAELRVVENIIQDPWGATGDFNVVVSSDEKFGGRLHRMEETLHFIECLNECGLQDALI</sequence>
<name>A0ABQ7TUN7_SOLTU</name>
<dbReference type="EMBL" id="JAIVGD010000028">
    <property type="protein sequence ID" value="KAH0737969.1"/>
    <property type="molecule type" value="Genomic_DNA"/>
</dbReference>
<organism evidence="1 2">
    <name type="scientific">Solanum tuberosum</name>
    <name type="common">Potato</name>
    <dbReference type="NCBI Taxonomy" id="4113"/>
    <lineage>
        <taxon>Eukaryota</taxon>
        <taxon>Viridiplantae</taxon>
        <taxon>Streptophyta</taxon>
        <taxon>Embryophyta</taxon>
        <taxon>Tracheophyta</taxon>
        <taxon>Spermatophyta</taxon>
        <taxon>Magnoliopsida</taxon>
        <taxon>eudicotyledons</taxon>
        <taxon>Gunneridae</taxon>
        <taxon>Pentapetalae</taxon>
        <taxon>asterids</taxon>
        <taxon>lamiids</taxon>
        <taxon>Solanales</taxon>
        <taxon>Solanaceae</taxon>
        <taxon>Solanoideae</taxon>
        <taxon>Solaneae</taxon>
        <taxon>Solanum</taxon>
    </lineage>
</organism>
<evidence type="ECO:0000313" key="2">
    <source>
        <dbReference type="Proteomes" id="UP000826656"/>
    </source>
</evidence>
<reference evidence="1 2" key="1">
    <citation type="journal article" date="2021" name="bioRxiv">
        <title>Chromosome-scale and haplotype-resolved genome assembly of a tetraploid potato cultivar.</title>
        <authorList>
            <person name="Sun H."/>
            <person name="Jiao W.-B."/>
            <person name="Krause K."/>
            <person name="Campoy J.A."/>
            <person name="Goel M."/>
            <person name="Folz-Donahue K."/>
            <person name="Kukat C."/>
            <person name="Huettel B."/>
            <person name="Schneeberger K."/>
        </authorList>
    </citation>
    <scope>NUCLEOTIDE SEQUENCE [LARGE SCALE GENOMIC DNA]</scope>
    <source>
        <strain evidence="1">SolTubOtavaFocal</strain>
        <tissue evidence="1">Leaves</tissue>
    </source>
</reference>
<protein>
    <submittedName>
        <fullName evidence="1">Uncharacterized protein</fullName>
    </submittedName>
</protein>
<evidence type="ECO:0000313" key="1">
    <source>
        <dbReference type="EMBL" id="KAH0737969.1"/>
    </source>
</evidence>
<keyword evidence="2" id="KW-1185">Reference proteome</keyword>
<proteinExistence type="predicted"/>
<gene>
    <name evidence="1" type="ORF">KY290_036674</name>
</gene>
<dbReference type="Gene3D" id="3.60.10.10">
    <property type="entry name" value="Endonuclease/exonuclease/phosphatase"/>
    <property type="match status" value="1"/>
</dbReference>
<dbReference type="SUPFAM" id="SSF56219">
    <property type="entry name" value="DNase I-like"/>
    <property type="match status" value="1"/>
</dbReference>